<name>A0A0H2R7H2_9AGAM</name>
<dbReference type="SUPFAM" id="SSF52047">
    <property type="entry name" value="RNI-like"/>
    <property type="match status" value="1"/>
</dbReference>
<dbReference type="EMBL" id="KQ086147">
    <property type="protein sequence ID" value="KLO07312.1"/>
    <property type="molecule type" value="Genomic_DNA"/>
</dbReference>
<keyword evidence="3" id="KW-1185">Reference proteome</keyword>
<gene>
    <name evidence="2" type="ORF">SCHPADRAFT_654135</name>
</gene>
<sequence length="561" mass="63675">MARRTIRKTAHPTFTSQPRRPTSVAQKCPSDILFEIFKLLVTAETDLPDFREPQGDIREARMAVRALPNSFSRRFAPQNVSQVCRQWRYAARNCASLWARVAVHEPADALYDGNAMLGFHRKIRDRLALSGKAPLTLSAAVGYGFLDSRLCANKDRRYIAEMFSIFLELAGHERHRWKRVSLISFASPFEDSIELRDFPLLEELSLRFLPPSRYERKSPIEIDLSTCTELASLKLDGDFDVSFGDTPLEKLTHVEIFRHERSPETSFGSFDTVHTFNLCRSAPFLVVLILDIFPNTSTEVIIIEFDDNSNDAKNSKLLHLPHLTELRIRTADKHEDVVDEVSDFLDLLDLPSLRTLELEFAPEYGVEELIERSGCRITEFSVDGSRFLRERGRHLEYEGSTDECFLEWLEVMPDLQSLSMHRFELSPDLVRCLILEQKQESVANSGEEETSTISRDGGHLEDETATVPDDDAGNDVDGAASSDEDGEDRDLNLFYSLKHISLHHCKLSEKSPEMDGLLVAMLGSRLKGVEGSMGKLEEFYSLDSDMDNMPAVENRDCRGVD</sequence>
<evidence type="ECO:0000256" key="1">
    <source>
        <dbReference type="SAM" id="MobiDB-lite"/>
    </source>
</evidence>
<feature type="region of interest" description="Disordered" evidence="1">
    <location>
        <begin position="441"/>
        <end position="487"/>
    </location>
</feature>
<dbReference type="Gene3D" id="1.20.1280.50">
    <property type="match status" value="1"/>
</dbReference>
<dbReference type="InParanoid" id="A0A0H2R7H2"/>
<dbReference type="PANTHER" id="PTHR38926">
    <property type="entry name" value="F-BOX DOMAIN CONTAINING PROTEIN, EXPRESSED"/>
    <property type="match status" value="1"/>
</dbReference>
<feature type="compositionally biased region" description="Polar residues" evidence="1">
    <location>
        <begin position="12"/>
        <end position="25"/>
    </location>
</feature>
<accession>A0A0H2R7H2</accession>
<dbReference type="Proteomes" id="UP000053477">
    <property type="component" value="Unassembled WGS sequence"/>
</dbReference>
<feature type="region of interest" description="Disordered" evidence="1">
    <location>
        <begin position="1"/>
        <end position="25"/>
    </location>
</feature>
<evidence type="ECO:0000313" key="2">
    <source>
        <dbReference type="EMBL" id="KLO07312.1"/>
    </source>
</evidence>
<dbReference type="AlphaFoldDB" id="A0A0H2R7H2"/>
<organism evidence="2 3">
    <name type="scientific">Schizopora paradoxa</name>
    <dbReference type="NCBI Taxonomy" id="27342"/>
    <lineage>
        <taxon>Eukaryota</taxon>
        <taxon>Fungi</taxon>
        <taxon>Dikarya</taxon>
        <taxon>Basidiomycota</taxon>
        <taxon>Agaricomycotina</taxon>
        <taxon>Agaricomycetes</taxon>
        <taxon>Hymenochaetales</taxon>
        <taxon>Schizoporaceae</taxon>
        <taxon>Schizopora</taxon>
    </lineage>
</organism>
<dbReference type="STRING" id="27342.A0A0H2R7H2"/>
<protein>
    <submittedName>
        <fullName evidence="2">Uncharacterized protein</fullName>
    </submittedName>
</protein>
<dbReference type="InterPro" id="IPR032675">
    <property type="entry name" value="LRR_dom_sf"/>
</dbReference>
<reference evidence="2 3" key="1">
    <citation type="submission" date="2015-04" db="EMBL/GenBank/DDBJ databases">
        <title>Complete genome sequence of Schizopora paradoxa KUC8140, a cosmopolitan wood degrader in East Asia.</title>
        <authorList>
            <consortium name="DOE Joint Genome Institute"/>
            <person name="Min B."/>
            <person name="Park H."/>
            <person name="Jang Y."/>
            <person name="Kim J.-J."/>
            <person name="Kim K.H."/>
            <person name="Pangilinan J."/>
            <person name="Lipzen A."/>
            <person name="Riley R."/>
            <person name="Grigoriev I.V."/>
            <person name="Spatafora J.W."/>
            <person name="Choi I.-G."/>
        </authorList>
    </citation>
    <scope>NUCLEOTIDE SEQUENCE [LARGE SCALE GENOMIC DNA]</scope>
    <source>
        <strain evidence="2 3">KUC8140</strain>
    </source>
</reference>
<dbReference type="Gene3D" id="3.80.10.10">
    <property type="entry name" value="Ribonuclease Inhibitor"/>
    <property type="match status" value="1"/>
</dbReference>
<feature type="compositionally biased region" description="Basic residues" evidence="1">
    <location>
        <begin position="1"/>
        <end position="10"/>
    </location>
</feature>
<evidence type="ECO:0000313" key="3">
    <source>
        <dbReference type="Proteomes" id="UP000053477"/>
    </source>
</evidence>
<dbReference type="OrthoDB" id="3365698at2759"/>
<dbReference type="PANTHER" id="PTHR38926:SF5">
    <property type="entry name" value="F-BOX AND LEUCINE-RICH REPEAT PROTEIN 6"/>
    <property type="match status" value="1"/>
</dbReference>
<proteinExistence type="predicted"/>